<organism evidence="8 9">
    <name type="scientific">Dysgonomonas alginatilytica</name>
    <dbReference type="NCBI Taxonomy" id="1605892"/>
    <lineage>
        <taxon>Bacteria</taxon>
        <taxon>Pseudomonadati</taxon>
        <taxon>Bacteroidota</taxon>
        <taxon>Bacteroidia</taxon>
        <taxon>Bacteroidales</taxon>
        <taxon>Dysgonomonadaceae</taxon>
        <taxon>Dysgonomonas</taxon>
    </lineage>
</organism>
<feature type="signal peptide" evidence="6">
    <location>
        <begin position="1"/>
        <end position="26"/>
    </location>
</feature>
<comment type="PTM">
    <text evidence="5">The conversion to 3-oxoalanine (also known as C-formylglycine, FGly), of a serine or cysteine residue in prokaryotes and of a cysteine residue in eukaryotes, is critical for catalytic activity.</text>
</comment>
<dbReference type="InterPro" id="IPR000917">
    <property type="entry name" value="Sulfatase_N"/>
</dbReference>
<dbReference type="InterPro" id="IPR017850">
    <property type="entry name" value="Alkaline_phosphatase_core_sf"/>
</dbReference>
<sequence>MKKHFYKVTKILSPLFGCLLPASVLALDTYKPNIIFILADDLGYGDLGCYGNKIIKTPHIDNLANEGLKFTDCYAGASVSSPSRCSLMTGLHTGHSRIRGNMCREGGIEGTREGMAGTVRRTNLQPQDSTIANVLSNNGYVTCLVNKWHLDGFDPNAGPLDRGFQEFYGWLIREPQSHNFYPTIRYRNRQEYVIEDNLNDKKIDHNTDRATIEAIDFIQRNQQKPFFLYLAYNAPHVPLDAKSWGDYKNMDLSDNDKSYAALVTHMDECIGKVLSELKKLDLDKNTIVVFASDNGGAKAANTEKLILNGGLRGWKGDLYEGGIRVPLIIKMPDGINVGKSSEFPCYFPDFLATFSDMTDSYTTLKTDGMSLLPEIKKPNSLSDEERFLYWEQFPSKGISQAVRWGDWKLIRQNIGKEYELYNIKTDRAETRDVATQFPDITNRLAEYMRSAHVESENWPVN</sequence>
<keyword evidence="3" id="KW-0378">Hydrolase</keyword>
<dbReference type="InterPro" id="IPR024607">
    <property type="entry name" value="Sulfatase_CS"/>
</dbReference>
<dbReference type="PANTHER" id="PTHR42693:SF53">
    <property type="entry name" value="ENDO-4-O-SULFATASE"/>
    <property type="match status" value="1"/>
</dbReference>
<accession>A0A2V3PSY1</accession>
<evidence type="ECO:0000256" key="3">
    <source>
        <dbReference type="ARBA" id="ARBA00022801"/>
    </source>
</evidence>
<proteinExistence type="inferred from homology"/>
<evidence type="ECO:0000256" key="2">
    <source>
        <dbReference type="ARBA" id="ARBA00022723"/>
    </source>
</evidence>
<comment type="caution">
    <text evidence="8">The sequence shown here is derived from an EMBL/GenBank/DDBJ whole genome shotgun (WGS) entry which is preliminary data.</text>
</comment>
<dbReference type="Proteomes" id="UP000247973">
    <property type="component" value="Unassembled WGS sequence"/>
</dbReference>
<feature type="modified residue" description="3-oxoalanine (Ser)" evidence="5">
    <location>
        <position position="80"/>
    </location>
</feature>
<dbReference type="RefSeq" id="WP_110310073.1">
    <property type="nucleotide sequence ID" value="NZ_QICL01000006.1"/>
</dbReference>
<dbReference type="GO" id="GO:0004065">
    <property type="term" value="F:arylsulfatase activity"/>
    <property type="evidence" value="ECO:0007669"/>
    <property type="project" value="TreeGrafter"/>
</dbReference>
<dbReference type="GO" id="GO:0046872">
    <property type="term" value="F:metal ion binding"/>
    <property type="evidence" value="ECO:0007669"/>
    <property type="project" value="UniProtKB-KW"/>
</dbReference>
<keyword evidence="9" id="KW-1185">Reference proteome</keyword>
<evidence type="ECO:0000313" key="9">
    <source>
        <dbReference type="Proteomes" id="UP000247973"/>
    </source>
</evidence>
<protein>
    <submittedName>
        <fullName evidence="8">Arylsulfatase A-like enzyme</fullName>
    </submittedName>
</protein>
<dbReference type="PROSITE" id="PS00523">
    <property type="entry name" value="SULFATASE_1"/>
    <property type="match status" value="1"/>
</dbReference>
<evidence type="ECO:0000313" key="8">
    <source>
        <dbReference type="EMBL" id="PXV65883.1"/>
    </source>
</evidence>
<keyword evidence="2" id="KW-0479">Metal-binding</keyword>
<dbReference type="OrthoDB" id="9762324at2"/>
<evidence type="ECO:0000256" key="1">
    <source>
        <dbReference type="ARBA" id="ARBA00008779"/>
    </source>
</evidence>
<feature type="chain" id="PRO_5016071481" evidence="6">
    <location>
        <begin position="27"/>
        <end position="461"/>
    </location>
</feature>
<name>A0A2V3PSY1_9BACT</name>
<dbReference type="Gene3D" id="3.30.1120.10">
    <property type="match status" value="1"/>
</dbReference>
<evidence type="ECO:0000256" key="6">
    <source>
        <dbReference type="SAM" id="SignalP"/>
    </source>
</evidence>
<evidence type="ECO:0000259" key="7">
    <source>
        <dbReference type="Pfam" id="PF00884"/>
    </source>
</evidence>
<evidence type="ECO:0000256" key="4">
    <source>
        <dbReference type="ARBA" id="ARBA00022837"/>
    </source>
</evidence>
<dbReference type="InterPro" id="IPR050738">
    <property type="entry name" value="Sulfatase"/>
</dbReference>
<dbReference type="Gene3D" id="3.40.720.10">
    <property type="entry name" value="Alkaline Phosphatase, subunit A"/>
    <property type="match status" value="1"/>
</dbReference>
<dbReference type="AlphaFoldDB" id="A0A2V3PSY1"/>
<gene>
    <name evidence="8" type="ORF">CLV62_10656</name>
</gene>
<dbReference type="EMBL" id="QICL01000006">
    <property type="protein sequence ID" value="PXV65883.1"/>
    <property type="molecule type" value="Genomic_DNA"/>
</dbReference>
<dbReference type="SUPFAM" id="SSF53649">
    <property type="entry name" value="Alkaline phosphatase-like"/>
    <property type="match status" value="1"/>
</dbReference>
<comment type="similarity">
    <text evidence="1">Belongs to the sulfatase family.</text>
</comment>
<keyword evidence="6" id="KW-0732">Signal</keyword>
<dbReference type="PANTHER" id="PTHR42693">
    <property type="entry name" value="ARYLSULFATASE FAMILY MEMBER"/>
    <property type="match status" value="1"/>
</dbReference>
<keyword evidence="4" id="KW-0106">Calcium</keyword>
<evidence type="ECO:0000256" key="5">
    <source>
        <dbReference type="PIRSR" id="PIRSR600917-52"/>
    </source>
</evidence>
<reference evidence="8 9" key="1">
    <citation type="submission" date="2018-03" db="EMBL/GenBank/DDBJ databases">
        <title>Genomic Encyclopedia of Archaeal and Bacterial Type Strains, Phase II (KMG-II): from individual species to whole genera.</title>
        <authorList>
            <person name="Goeker M."/>
        </authorList>
    </citation>
    <scope>NUCLEOTIDE SEQUENCE [LARGE SCALE GENOMIC DNA]</scope>
    <source>
        <strain evidence="8 9">DSM 100214</strain>
    </source>
</reference>
<dbReference type="Pfam" id="PF00884">
    <property type="entry name" value="Sulfatase"/>
    <property type="match status" value="1"/>
</dbReference>
<feature type="domain" description="Sulfatase N-terminal" evidence="7">
    <location>
        <begin position="32"/>
        <end position="358"/>
    </location>
</feature>